<dbReference type="GO" id="GO:0008483">
    <property type="term" value="F:transaminase activity"/>
    <property type="evidence" value="ECO:0007669"/>
    <property type="project" value="TreeGrafter"/>
</dbReference>
<evidence type="ECO:0000313" key="4">
    <source>
        <dbReference type="EMBL" id="PLX19217.1"/>
    </source>
</evidence>
<dbReference type="PANTHER" id="PTHR30244:SF34">
    <property type="entry name" value="DTDP-4-AMINO-4,6-DIDEOXYGALACTOSE TRANSAMINASE"/>
    <property type="match status" value="1"/>
</dbReference>
<dbReference type="EMBL" id="PKTG01000038">
    <property type="protein sequence ID" value="PLX19217.1"/>
    <property type="molecule type" value="Genomic_DNA"/>
</dbReference>
<sequence>MHDGEPVRDDFLSYNTPAVDNEEIEEVIDTIRSGWLTTGPKTKKFEEEFASYIGVRNAVAVNSCTAALHLALEAVGVGPGDEVITSPYTFCSTANVVEELGAKVVFADIDPITMNIDPEKIIQKITPDTKAIIPVHFAGLPCDMSNIMKIARDNALFVIEDAAHATEANYNHAKIGTIGDITCFSFYATKNLCCGEGGMITTQSDELAERMRIMSLHGISKDAWKRYEKGGSWYYEVVDCGYKYNQTDILSSLGLHQLRKLEENHKKRERIFLKYNDIFSKNEVCQVPYIDENSKHAYHLYPLRIDFSKLQVSRKEFIDALNAENIGASVHFIPLHIQPYYKSKYSFSEDSFPVAFQEYCKEVSLPLYPTMTDKDINDVCIAVEKLLKYFNNKDAVIKK</sequence>
<keyword evidence="2 3" id="KW-0663">Pyridoxal phosphate</keyword>
<comment type="caution">
    <text evidence="4">The sequence shown here is derived from an EMBL/GenBank/DDBJ whole genome shotgun (WGS) entry which is preliminary data.</text>
</comment>
<name>A0A2N5ZKJ0_MUIH1</name>
<dbReference type="GO" id="GO:0000271">
    <property type="term" value="P:polysaccharide biosynthetic process"/>
    <property type="evidence" value="ECO:0007669"/>
    <property type="project" value="TreeGrafter"/>
</dbReference>
<dbReference type="InterPro" id="IPR015424">
    <property type="entry name" value="PyrdxlP-dep_Trfase"/>
</dbReference>
<dbReference type="Gene3D" id="3.90.1150.10">
    <property type="entry name" value="Aspartate Aminotransferase, domain 1"/>
    <property type="match status" value="1"/>
</dbReference>
<protein>
    <submittedName>
        <fullName evidence="4">UDP-4-amino-4, 6-dideoxy-N-acetyl-beta-L-altrosamine transaminase</fullName>
    </submittedName>
</protein>
<dbReference type="PIRSF" id="PIRSF000390">
    <property type="entry name" value="PLP_StrS"/>
    <property type="match status" value="1"/>
</dbReference>
<dbReference type="InterPro" id="IPR015421">
    <property type="entry name" value="PyrdxlP-dep_Trfase_major"/>
</dbReference>
<feature type="active site" description="Proton acceptor" evidence="1">
    <location>
        <position position="190"/>
    </location>
</feature>
<gene>
    <name evidence="4" type="ORF">C0601_02395</name>
</gene>
<feature type="non-terminal residue" evidence="4">
    <location>
        <position position="399"/>
    </location>
</feature>
<organism evidence="4 5">
    <name type="scientific">Muiribacterium halophilum</name>
    <dbReference type="NCBI Taxonomy" id="2053465"/>
    <lineage>
        <taxon>Bacteria</taxon>
        <taxon>Candidatus Muiribacteriota</taxon>
        <taxon>Candidatus Muiribacteriia</taxon>
        <taxon>Candidatus Muiribacteriales</taxon>
        <taxon>Candidatus Muiribacteriaceae</taxon>
        <taxon>Candidatus Muiribacterium</taxon>
    </lineage>
</organism>
<dbReference type="GO" id="GO:0030170">
    <property type="term" value="F:pyridoxal phosphate binding"/>
    <property type="evidence" value="ECO:0007669"/>
    <property type="project" value="TreeGrafter"/>
</dbReference>
<feature type="modified residue" description="N6-(pyridoxal phosphate)lysine" evidence="2">
    <location>
        <position position="190"/>
    </location>
</feature>
<comment type="similarity">
    <text evidence="3">Belongs to the DegT/DnrJ/EryC1 family.</text>
</comment>
<dbReference type="Proteomes" id="UP000234857">
    <property type="component" value="Unassembled WGS sequence"/>
</dbReference>
<evidence type="ECO:0000256" key="3">
    <source>
        <dbReference type="RuleBase" id="RU004508"/>
    </source>
</evidence>
<evidence type="ECO:0000256" key="1">
    <source>
        <dbReference type="PIRSR" id="PIRSR000390-1"/>
    </source>
</evidence>
<dbReference type="PANTHER" id="PTHR30244">
    <property type="entry name" value="TRANSAMINASE"/>
    <property type="match status" value="1"/>
</dbReference>
<dbReference type="InterPro" id="IPR000653">
    <property type="entry name" value="DegT/StrS_aminotransferase"/>
</dbReference>
<evidence type="ECO:0000313" key="5">
    <source>
        <dbReference type="Proteomes" id="UP000234857"/>
    </source>
</evidence>
<dbReference type="AlphaFoldDB" id="A0A2N5ZKJ0"/>
<dbReference type="Pfam" id="PF01041">
    <property type="entry name" value="DegT_DnrJ_EryC1"/>
    <property type="match status" value="1"/>
</dbReference>
<dbReference type="InterPro" id="IPR015422">
    <property type="entry name" value="PyrdxlP-dep_Trfase_small"/>
</dbReference>
<dbReference type="CDD" id="cd00616">
    <property type="entry name" value="AHBA_syn"/>
    <property type="match status" value="1"/>
</dbReference>
<accession>A0A2N5ZKJ0</accession>
<dbReference type="Gene3D" id="3.40.640.10">
    <property type="entry name" value="Type I PLP-dependent aspartate aminotransferase-like (Major domain)"/>
    <property type="match status" value="1"/>
</dbReference>
<reference evidence="4 5" key="1">
    <citation type="submission" date="2017-11" db="EMBL/GenBank/DDBJ databases">
        <title>Genome-resolved metagenomics identifies genetic mobility, metabolic interactions, and unexpected diversity in perchlorate-reducing communities.</title>
        <authorList>
            <person name="Barnum T.P."/>
            <person name="Figueroa I.A."/>
            <person name="Carlstrom C.I."/>
            <person name="Lucas L.N."/>
            <person name="Engelbrektson A.L."/>
            <person name="Coates J.D."/>
        </authorList>
    </citation>
    <scope>NUCLEOTIDE SEQUENCE [LARGE SCALE GENOMIC DNA]</scope>
    <source>
        <strain evidence="4">BM706</strain>
    </source>
</reference>
<proteinExistence type="inferred from homology"/>
<evidence type="ECO:0000256" key="2">
    <source>
        <dbReference type="PIRSR" id="PIRSR000390-2"/>
    </source>
</evidence>
<dbReference type="SUPFAM" id="SSF53383">
    <property type="entry name" value="PLP-dependent transferases"/>
    <property type="match status" value="1"/>
</dbReference>